<feature type="compositionally biased region" description="Polar residues" evidence="1">
    <location>
        <begin position="25"/>
        <end position="37"/>
    </location>
</feature>
<reference evidence="2 3" key="1">
    <citation type="journal article" date="2015" name="Genome Biol. Evol.">
        <title>Phylogenomic analyses indicate that early fungi evolved digesting cell walls of algal ancestors of land plants.</title>
        <authorList>
            <person name="Chang Y."/>
            <person name="Wang S."/>
            <person name="Sekimoto S."/>
            <person name="Aerts A.L."/>
            <person name="Choi C."/>
            <person name="Clum A."/>
            <person name="LaButti K.M."/>
            <person name="Lindquist E.A."/>
            <person name="Yee Ngan C."/>
            <person name="Ohm R.A."/>
            <person name="Salamov A.A."/>
            <person name="Grigoriev I.V."/>
            <person name="Spatafora J.W."/>
            <person name="Berbee M.L."/>
        </authorList>
    </citation>
    <scope>NUCLEOTIDE SEQUENCE [LARGE SCALE GENOMIC DNA]</scope>
    <source>
        <strain evidence="2 3">JEL478</strain>
    </source>
</reference>
<keyword evidence="3" id="KW-1185">Reference proteome</keyword>
<sequence length="212" mass="24027">MVVRVRVGFLGCVFLLNTEDDRAAHNNSPSHNDGSSSRHTHSDLSKYIESPVADYACSCGRRVPPPTMHWVVPNSHVIAIDTPHFTGELAVHVRRLSYRADESHPSAPSAGSPLPIAPTLVPLVAWLENVRNVQARSPCLPFRAFTIVIPIPTHTRDSRQIFHTVRHFPLAPWYNNQNMFETNQAAYDALTYMIWMYYPKSNMWEWVSNPTP</sequence>
<proteinExistence type="predicted"/>
<protein>
    <submittedName>
        <fullName evidence="2">Uncharacterized protein</fullName>
    </submittedName>
</protein>
<dbReference type="Proteomes" id="UP000070544">
    <property type="component" value="Unassembled WGS sequence"/>
</dbReference>
<organism evidence="2 3">
    <name type="scientific">Gonapodya prolifera (strain JEL478)</name>
    <name type="common">Monoblepharis prolifera</name>
    <dbReference type="NCBI Taxonomy" id="1344416"/>
    <lineage>
        <taxon>Eukaryota</taxon>
        <taxon>Fungi</taxon>
        <taxon>Fungi incertae sedis</taxon>
        <taxon>Chytridiomycota</taxon>
        <taxon>Chytridiomycota incertae sedis</taxon>
        <taxon>Monoblepharidomycetes</taxon>
        <taxon>Monoblepharidales</taxon>
        <taxon>Gonapodyaceae</taxon>
        <taxon>Gonapodya</taxon>
    </lineage>
</organism>
<evidence type="ECO:0000313" key="3">
    <source>
        <dbReference type="Proteomes" id="UP000070544"/>
    </source>
</evidence>
<gene>
    <name evidence="2" type="ORF">M427DRAFT_157108</name>
</gene>
<name>A0A139A8J7_GONPJ</name>
<evidence type="ECO:0000313" key="2">
    <source>
        <dbReference type="EMBL" id="KXS12713.1"/>
    </source>
</evidence>
<dbReference type="AlphaFoldDB" id="A0A139A8J7"/>
<dbReference type="EMBL" id="KQ965785">
    <property type="protein sequence ID" value="KXS12713.1"/>
    <property type="molecule type" value="Genomic_DNA"/>
</dbReference>
<feature type="region of interest" description="Disordered" evidence="1">
    <location>
        <begin position="22"/>
        <end position="43"/>
    </location>
</feature>
<evidence type="ECO:0000256" key="1">
    <source>
        <dbReference type="SAM" id="MobiDB-lite"/>
    </source>
</evidence>
<accession>A0A139A8J7</accession>